<name>A0ABT3QA46_9PROT</name>
<feature type="compositionally biased region" description="Polar residues" evidence="1">
    <location>
        <begin position="302"/>
        <end position="312"/>
    </location>
</feature>
<dbReference type="RefSeq" id="WP_166123326.1">
    <property type="nucleotide sequence ID" value="NZ_JAPIUX010000024.1"/>
</dbReference>
<accession>A0ABT3QA46</accession>
<feature type="compositionally biased region" description="Basic and acidic residues" evidence="1">
    <location>
        <begin position="287"/>
        <end position="301"/>
    </location>
</feature>
<keyword evidence="3" id="KW-1185">Reference proteome</keyword>
<gene>
    <name evidence="2" type="ORF">OQ252_12185</name>
</gene>
<feature type="region of interest" description="Disordered" evidence="1">
    <location>
        <begin position="278"/>
        <end position="321"/>
    </location>
</feature>
<evidence type="ECO:0000313" key="2">
    <source>
        <dbReference type="EMBL" id="MCX2562149.1"/>
    </source>
</evidence>
<organism evidence="2 3">
    <name type="scientific">Acetobacter farinalis</name>
    <dbReference type="NCBI Taxonomy" id="1260984"/>
    <lineage>
        <taxon>Bacteria</taxon>
        <taxon>Pseudomonadati</taxon>
        <taxon>Pseudomonadota</taxon>
        <taxon>Alphaproteobacteria</taxon>
        <taxon>Acetobacterales</taxon>
        <taxon>Acetobacteraceae</taxon>
        <taxon>Acetobacter</taxon>
    </lineage>
</organism>
<feature type="compositionally biased region" description="Low complexity" evidence="1">
    <location>
        <begin position="116"/>
        <end position="134"/>
    </location>
</feature>
<feature type="compositionally biased region" description="Low complexity" evidence="1">
    <location>
        <begin position="58"/>
        <end position="84"/>
    </location>
</feature>
<dbReference type="EMBL" id="JAPIUX010000024">
    <property type="protein sequence ID" value="MCX2562149.1"/>
    <property type="molecule type" value="Genomic_DNA"/>
</dbReference>
<dbReference type="Proteomes" id="UP001526446">
    <property type="component" value="Unassembled WGS sequence"/>
</dbReference>
<reference evidence="2 3" key="1">
    <citation type="submission" date="2022-11" db="EMBL/GenBank/DDBJ databases">
        <title>Genome sequencing of Acetobacter type strain.</title>
        <authorList>
            <person name="Heo J."/>
            <person name="Lee D."/>
            <person name="Han B.-H."/>
            <person name="Hong S.-B."/>
            <person name="Kwon S.-W."/>
        </authorList>
    </citation>
    <scope>NUCLEOTIDE SEQUENCE [LARGE SCALE GENOMIC DNA]</scope>
    <source>
        <strain evidence="2 3">KACC 21251</strain>
    </source>
</reference>
<protein>
    <submittedName>
        <fullName evidence="2">Uncharacterized protein</fullName>
    </submittedName>
</protein>
<feature type="region of interest" description="Disordered" evidence="1">
    <location>
        <begin position="187"/>
        <end position="209"/>
    </location>
</feature>
<proteinExistence type="predicted"/>
<comment type="caution">
    <text evidence="2">The sequence shown here is derived from an EMBL/GenBank/DDBJ whole genome shotgun (WGS) entry which is preliminary data.</text>
</comment>
<evidence type="ECO:0000256" key="1">
    <source>
        <dbReference type="SAM" id="MobiDB-lite"/>
    </source>
</evidence>
<feature type="region of interest" description="Disordered" evidence="1">
    <location>
        <begin position="58"/>
        <end position="93"/>
    </location>
</feature>
<evidence type="ECO:0000313" key="3">
    <source>
        <dbReference type="Proteomes" id="UP001526446"/>
    </source>
</evidence>
<sequence>MSEMLIDELVVRLGLDTSSLQADARQATATFSRLRGEALSLMAVLSGGRGLARLLSETSATAGQTSTATRQSATGSRTRAASQSPGTTGFRTASQNTLFREPVSRQNAPFPRASLPRSTAYPAARRATRPLASRQTPVMPASVGPNADGQGAGHPAAAAFGAPVFSGALTSLSGVAVSRTAQSLPAAGWSGSATVSGSRMPDRNASGMSGAAGPRFPVRFPAQNFFQTVAAHAGSEAYLARTGLSHRALLVSSVAGSATVPASLSAFTARHHVLARTPALSPAEAFPETRSRGQTTRRDTSRTPVASPTDGTPSHRAAQTLSTTLTQIITGATRRLAGHRQTSAAFAGLIHPAKPSSGRAVSRPTLPDLSHTGHMFTRYSVSEGDKVRLPLLSERSTSGGPRGLRRVVSPYRAEQTAPAHTLFSKAPTFLPTQADRLLPLSGTSGSGVTLRTTRHAVSRKSMMLSHTGTPVFWGSSSSHVPASFAVRARGERAEPVFESLLQRRTETRHLSRALKALHAHAGRVQAVQSWLPGSPLLRAADGPSGMQMSSRACSASTIHIGPVTITMPSGNPQAVAHALQGLGGGDSHTLTSLATIGAV</sequence>
<feature type="region of interest" description="Disordered" evidence="1">
    <location>
        <begin position="107"/>
        <end position="138"/>
    </location>
</feature>